<evidence type="ECO:0000313" key="4">
    <source>
        <dbReference type="Proteomes" id="UP000596660"/>
    </source>
</evidence>
<reference evidence="3" key="1">
    <citation type="journal article" date="2017" name="Nature">
        <title>The genome of Chenopodium quinoa.</title>
        <authorList>
            <person name="Jarvis D.E."/>
            <person name="Ho Y.S."/>
            <person name="Lightfoot D.J."/>
            <person name="Schmoeckel S.M."/>
            <person name="Li B."/>
            <person name="Borm T.J.A."/>
            <person name="Ohyanagi H."/>
            <person name="Mineta K."/>
            <person name="Michell C.T."/>
            <person name="Saber N."/>
            <person name="Kharbatia N.M."/>
            <person name="Rupper R.R."/>
            <person name="Sharp A.R."/>
            <person name="Dally N."/>
            <person name="Boughton B.A."/>
            <person name="Woo Y.H."/>
            <person name="Gao G."/>
            <person name="Schijlen E.G.W.M."/>
            <person name="Guo X."/>
            <person name="Momin A.A."/>
            <person name="Negrao S."/>
            <person name="Al-Babili S."/>
            <person name="Gehring C."/>
            <person name="Roessner U."/>
            <person name="Jung C."/>
            <person name="Murphy K."/>
            <person name="Arold S.T."/>
            <person name="Gojobori T."/>
            <person name="van der Linden C.G."/>
            <person name="van Loo E.N."/>
            <person name="Jellen E.N."/>
            <person name="Maughan P.J."/>
            <person name="Tester M."/>
        </authorList>
    </citation>
    <scope>NUCLEOTIDE SEQUENCE [LARGE SCALE GENOMIC DNA]</scope>
    <source>
        <strain evidence="3">cv. PI 614886</strain>
    </source>
</reference>
<evidence type="ECO:0000259" key="1">
    <source>
        <dbReference type="Pfam" id="PF03478"/>
    </source>
</evidence>
<feature type="domain" description="F-box" evidence="2">
    <location>
        <begin position="11"/>
        <end position="46"/>
    </location>
</feature>
<keyword evidence="4" id="KW-1185">Reference proteome</keyword>
<dbReference type="Pfam" id="PF03478">
    <property type="entry name" value="Beta-prop_KIB1-4"/>
    <property type="match status" value="1"/>
</dbReference>
<evidence type="ECO:0000259" key="2">
    <source>
        <dbReference type="Pfam" id="PF12937"/>
    </source>
</evidence>
<dbReference type="Gramene" id="AUR62008102-RA">
    <property type="protein sequence ID" value="AUR62008102-RA:cds"/>
    <property type="gene ID" value="AUR62008102"/>
</dbReference>
<dbReference type="PANTHER" id="PTHR47123">
    <property type="entry name" value="F-BOX PROTEIN SKIP23"/>
    <property type="match status" value="1"/>
</dbReference>
<dbReference type="Pfam" id="PF05278">
    <property type="entry name" value="PEARLI-4"/>
    <property type="match status" value="1"/>
</dbReference>
<accession>A0A803L8B3</accession>
<dbReference type="Pfam" id="PF12937">
    <property type="entry name" value="F-box-like"/>
    <property type="match status" value="1"/>
</dbReference>
<dbReference type="SUPFAM" id="SSF81383">
    <property type="entry name" value="F-box domain"/>
    <property type="match status" value="1"/>
</dbReference>
<name>A0A803L8B3_CHEQI</name>
<dbReference type="PANTHER" id="PTHR47123:SF6">
    <property type="entry name" value="F-BOX PROTEIN SKIP23-LIKE ISOFORM X1"/>
    <property type="match status" value="1"/>
</dbReference>
<dbReference type="InterPro" id="IPR007942">
    <property type="entry name" value="PLipase-like"/>
</dbReference>
<dbReference type="InterPro" id="IPR005174">
    <property type="entry name" value="KIB1-4_b-propeller"/>
</dbReference>
<dbReference type="InterPro" id="IPR036047">
    <property type="entry name" value="F-box-like_dom_sf"/>
</dbReference>
<evidence type="ECO:0000313" key="3">
    <source>
        <dbReference type="EnsemblPlants" id="AUR62008102-RA:cds"/>
    </source>
</evidence>
<dbReference type="AlphaFoldDB" id="A0A803L8B3"/>
<dbReference type="EnsemblPlants" id="AUR62008102-RA">
    <property type="protein sequence ID" value="AUR62008102-RA:cds"/>
    <property type="gene ID" value="AUR62008102"/>
</dbReference>
<evidence type="ECO:0008006" key="5">
    <source>
        <dbReference type="Google" id="ProtNLM"/>
    </source>
</evidence>
<dbReference type="InterPro" id="IPR051304">
    <property type="entry name" value="SCF_F-box_domain"/>
</dbReference>
<reference evidence="3" key="2">
    <citation type="submission" date="2021-03" db="UniProtKB">
        <authorList>
            <consortium name="EnsemblPlants"/>
        </authorList>
    </citation>
    <scope>IDENTIFICATION</scope>
</reference>
<organism evidence="3 4">
    <name type="scientific">Chenopodium quinoa</name>
    <name type="common">Quinoa</name>
    <dbReference type="NCBI Taxonomy" id="63459"/>
    <lineage>
        <taxon>Eukaryota</taxon>
        <taxon>Viridiplantae</taxon>
        <taxon>Streptophyta</taxon>
        <taxon>Embryophyta</taxon>
        <taxon>Tracheophyta</taxon>
        <taxon>Spermatophyta</taxon>
        <taxon>Magnoliopsida</taxon>
        <taxon>eudicotyledons</taxon>
        <taxon>Gunneridae</taxon>
        <taxon>Pentapetalae</taxon>
        <taxon>Caryophyllales</taxon>
        <taxon>Chenopodiaceae</taxon>
        <taxon>Chenopodioideae</taxon>
        <taxon>Atripliceae</taxon>
        <taxon>Chenopodium</taxon>
    </lineage>
</organism>
<dbReference type="Proteomes" id="UP000596660">
    <property type="component" value="Unplaced"/>
</dbReference>
<protein>
    <recommendedName>
        <fullName evidence="5">F-box domain-containing protein</fullName>
    </recommendedName>
</protein>
<proteinExistence type="predicted"/>
<feature type="domain" description="KIB1-4 beta-propeller" evidence="1">
    <location>
        <begin position="96"/>
        <end position="353"/>
    </location>
</feature>
<dbReference type="InterPro" id="IPR001810">
    <property type="entry name" value="F-box_dom"/>
</dbReference>
<sequence length="574" mass="65861">MKTHRRRELSWSELPPELLPAIANRLEIRTDILHFRRVCKTWRSSAPLSLLDSKPILTHLLPHKLPEDSDKNHTKVLVANTVFLIKSDAHPNLPPWLFTGEELFPGSFSVRRPLSRNIAESYELPDDFPYELDLSKFRELELGMFYNYNYLDDNTVVSDFNVPVLVPYTKMPKKPSFPDENKVVLFVNPNCETGCCSIDDCMVVELSKEVALTVKSLRNGEKRKVYFMGKRKFDDIVCFKGKIYAVDRKGRVCSMDYNSLKMSSVAEDPLCEGSGSENKKRLVVSSDDELYLVYRWSKKGKAAFKVFRLNEKEEKWDMVDGIGSYRMLFVTLDGCFFAAVKDFPGWKGNCIVFPWGSFPLYSGKMTLDSKIFMSPYLDEIFIAVYHFEGGDCKLVFDCPGYADFLWPPPSWLWTDIAEKDGSQAKFLGVDVSSQLIPILQKIWDKYGNIIEGHVVNSGSLLTWALESLAKMIIFLENNEGRSLDDSQANYLNSVLLDLQLMHFKLDWLMPSVEKVLAPHKNKVCMDLEKTNPEFQTEFYWMEEVLPEQTKLVSESQVVSAEEPCPVLDLLSFIV</sequence>
<dbReference type="Gene3D" id="1.20.1280.50">
    <property type="match status" value="1"/>
</dbReference>
<dbReference type="CDD" id="cd09917">
    <property type="entry name" value="F-box_SF"/>
    <property type="match status" value="1"/>
</dbReference>